<organism evidence="1 2">
    <name type="scientific">Rhodococcus sacchari</name>
    <dbReference type="NCBI Taxonomy" id="2962047"/>
    <lineage>
        <taxon>Bacteria</taxon>
        <taxon>Bacillati</taxon>
        <taxon>Actinomycetota</taxon>
        <taxon>Actinomycetes</taxon>
        <taxon>Mycobacteriales</taxon>
        <taxon>Nocardiaceae</taxon>
        <taxon>Rhodococcus</taxon>
    </lineage>
</organism>
<name>A0ACD4DG07_9NOCA</name>
<proteinExistence type="predicted"/>
<evidence type="ECO:0000313" key="2">
    <source>
        <dbReference type="Proteomes" id="UP001156484"/>
    </source>
</evidence>
<accession>A0ACD4DG07</accession>
<protein>
    <submittedName>
        <fullName evidence="1">Uncharacterized protein</fullName>
    </submittedName>
</protein>
<reference evidence="1" key="1">
    <citation type="submission" date="2022-10" db="EMBL/GenBank/DDBJ databases">
        <title>Rhodococcus ferula Z13 complete genome.</title>
        <authorList>
            <person name="Long X."/>
            <person name="Zang M."/>
        </authorList>
    </citation>
    <scope>NUCLEOTIDE SEQUENCE</scope>
    <source>
        <strain evidence="1">Z13</strain>
    </source>
</reference>
<dbReference type="Proteomes" id="UP001156484">
    <property type="component" value="Chromosome"/>
</dbReference>
<keyword evidence="2" id="KW-1185">Reference proteome</keyword>
<dbReference type="EMBL" id="CP107551">
    <property type="protein sequence ID" value="UYP18613.1"/>
    <property type="molecule type" value="Genomic_DNA"/>
</dbReference>
<evidence type="ECO:0000313" key="1">
    <source>
        <dbReference type="EMBL" id="UYP18613.1"/>
    </source>
</evidence>
<gene>
    <name evidence="1" type="ORF">OED52_18510</name>
</gene>
<sequence length="177" mass="18746">MFSHIAAFIVGCEIAFWVVLAAGLACRYLLRLQKAGGVLLALIPLIDLVLLAAVAVDLHRGAEVGWVHRVAGIYLGVSIAFGPSVVRWADRRFAYHFAGGEKPAPAPKEGPEAFRRECVDFGRWLLAAGISAAAVLGLGVTVANSEQASALYGIFPTLGVITVIWLLTGPVWVLGKA</sequence>